<dbReference type="SUPFAM" id="SSF56112">
    <property type="entry name" value="Protein kinase-like (PK-like)"/>
    <property type="match status" value="2"/>
</dbReference>
<dbReference type="EMBL" id="NCKW01003730">
    <property type="protein sequence ID" value="POM75615.1"/>
    <property type="molecule type" value="Genomic_DNA"/>
</dbReference>
<dbReference type="GO" id="GO:0004674">
    <property type="term" value="F:protein serine/threonine kinase activity"/>
    <property type="evidence" value="ECO:0007669"/>
    <property type="project" value="TreeGrafter"/>
</dbReference>
<dbReference type="Proteomes" id="UP000237271">
    <property type="component" value="Unassembled WGS sequence"/>
</dbReference>
<dbReference type="AlphaFoldDB" id="A0A2P4YCT0"/>
<accession>A0A2P4YCT0</accession>
<dbReference type="GO" id="GO:0005524">
    <property type="term" value="F:ATP binding"/>
    <property type="evidence" value="ECO:0007669"/>
    <property type="project" value="InterPro"/>
</dbReference>
<evidence type="ECO:0000256" key="1">
    <source>
        <dbReference type="SAM" id="MobiDB-lite"/>
    </source>
</evidence>
<dbReference type="InterPro" id="IPR008271">
    <property type="entry name" value="Ser/Thr_kinase_AS"/>
</dbReference>
<evidence type="ECO:0000259" key="2">
    <source>
        <dbReference type="PROSITE" id="PS50011"/>
    </source>
</evidence>
<evidence type="ECO:0000313" key="3">
    <source>
        <dbReference type="EMBL" id="POM75615.1"/>
    </source>
</evidence>
<dbReference type="OrthoDB" id="112492at2759"/>
<reference evidence="3 4" key="1">
    <citation type="journal article" date="2017" name="Genome Biol. Evol.">
        <title>Phytophthora megakarya and P. palmivora, closely related causal agents of cacao black pod rot, underwent increases in genome sizes and gene numbers by different mechanisms.</title>
        <authorList>
            <person name="Ali S.S."/>
            <person name="Shao J."/>
            <person name="Lary D.J."/>
            <person name="Kronmiller B."/>
            <person name="Shen D."/>
            <person name="Strem M.D."/>
            <person name="Amoako-Attah I."/>
            <person name="Akrofi A.Y."/>
            <person name="Begoude B.A."/>
            <person name="Ten Hoopen G.M."/>
            <person name="Coulibaly K."/>
            <person name="Kebe B.I."/>
            <person name="Melnick R.L."/>
            <person name="Guiltinan M.J."/>
            <person name="Tyler B.M."/>
            <person name="Meinhardt L.W."/>
            <person name="Bailey B.A."/>
        </authorList>
    </citation>
    <scope>NUCLEOTIDE SEQUENCE [LARGE SCALE GENOMIC DNA]</scope>
    <source>
        <strain evidence="4">sbr112.9</strain>
    </source>
</reference>
<proteinExistence type="predicted"/>
<dbReference type="InterPro" id="IPR051681">
    <property type="entry name" value="Ser/Thr_Kinases-Pseudokinases"/>
</dbReference>
<gene>
    <name evidence="3" type="ORF">PHPALM_7261</name>
</gene>
<keyword evidence="4" id="KW-1185">Reference proteome</keyword>
<sequence>MSAVVNILINGETKDTTRSTTIDRAPHPPRINRWRRNNRLPNMDRTPDRLGDYLVALRNNFVATNSSCRRGLNLSGELKAYENEKRVLLKLASTGRVVNILQRFGRVVESYMKVMNIEMTEEVRQWSYQLDIERQERVQLFREILNEERFIEFMGDETQQMELLTLLQHDLTHYEKLLAPEELDIISDVYDRVVNYSEIVLVGGLPSWFLSPNDLLCEQGGICYLDSVRVSKCETGEVLRSFGEHQHWEDQEEACLRQATVWADLNHPHVAKLLGACHTGKEPYVVHEPAEPLVSNRANAQSWEPILGWALGLQYLHERELGYKNFDDARHHVTASGVLSGLGLVPVNRKVSAPLQRGVSNMINLIDLAVPLPQNDEDSLHDWHAPTWSVPSDIFAFGMAIYNTRQWVSMYSDEKVAALPHECPLFLREQEWELIQNMCSKAPERRVTMWYVVHQLQAFVKARELEVDKGPPVDLGVFPRGDNNMLEHVIDRLSDVHALLQTPEYVKNIAVVMEGFVSVLDLVYNMLTRRDLGKEQSSSSLIANFCSSRTAAQNYIIFHHEIDRLLTLAELRDSSSAPTHVTLADIHEDSTDFIDTGPDLKDIHNWQVKWNKMRREQLRAFQVCLKNTEGLQQQLSDPQDRFEARMLLQFELHKRRSSYPNSVLEAIVGALKVLESIGDGAEGVPSWFIPPYEVVLGKYIARGGFGDVYYGKWFDTEVVVKIPKPQTLAASSGKASPPTSSSEASEEDAMELFRREADHWFMLNHQNVVHLYGACHVGTPFFVCEPAKSTSLNAHIKSLACAKPGYNYEENGGDPSDIMHCLFLAGIGLKYLHERGIVHCDLKGNNFMVGIDGKTIKLGGFGMSALKRSGKSRHSAHANVGAVPWKAPEYLKGDDPTVMSDIYGFGMCILELFSGSIPWSGVPEAVVKFHVTKRKALPPRPKKLNDFQWSLIRHMCCYEPNERISLDAVVDLLHTFRFG</sequence>
<dbReference type="SMART" id="SM00220">
    <property type="entry name" value="S_TKc"/>
    <property type="match status" value="1"/>
</dbReference>
<organism evidence="3 4">
    <name type="scientific">Phytophthora palmivora</name>
    <dbReference type="NCBI Taxonomy" id="4796"/>
    <lineage>
        <taxon>Eukaryota</taxon>
        <taxon>Sar</taxon>
        <taxon>Stramenopiles</taxon>
        <taxon>Oomycota</taxon>
        <taxon>Peronosporomycetes</taxon>
        <taxon>Peronosporales</taxon>
        <taxon>Peronosporaceae</taxon>
        <taxon>Phytophthora</taxon>
    </lineage>
</organism>
<dbReference type="Gene3D" id="3.30.200.20">
    <property type="entry name" value="Phosphorylase Kinase, domain 1"/>
    <property type="match status" value="1"/>
</dbReference>
<name>A0A2P4YCT0_9STRA</name>
<feature type="domain" description="Protein kinase" evidence="2">
    <location>
        <begin position="694"/>
        <end position="977"/>
    </location>
</feature>
<dbReference type="Gene3D" id="1.10.510.10">
    <property type="entry name" value="Transferase(Phosphotransferase) domain 1"/>
    <property type="match status" value="2"/>
</dbReference>
<keyword evidence="3" id="KW-0808">Transferase</keyword>
<dbReference type="PROSITE" id="PS50011">
    <property type="entry name" value="PROTEIN_KINASE_DOM"/>
    <property type="match status" value="1"/>
</dbReference>
<keyword evidence="3" id="KW-0418">Kinase</keyword>
<dbReference type="InterPro" id="IPR000719">
    <property type="entry name" value="Prot_kinase_dom"/>
</dbReference>
<evidence type="ECO:0000313" key="4">
    <source>
        <dbReference type="Proteomes" id="UP000237271"/>
    </source>
</evidence>
<feature type="region of interest" description="Disordered" evidence="1">
    <location>
        <begin position="728"/>
        <end position="747"/>
    </location>
</feature>
<dbReference type="InterPro" id="IPR011009">
    <property type="entry name" value="Kinase-like_dom_sf"/>
</dbReference>
<protein>
    <submittedName>
        <fullName evidence="3">TKL protein kinase</fullName>
    </submittedName>
</protein>
<dbReference type="PROSITE" id="PS00108">
    <property type="entry name" value="PROTEIN_KINASE_ST"/>
    <property type="match status" value="1"/>
</dbReference>
<dbReference type="Pfam" id="PF07714">
    <property type="entry name" value="PK_Tyr_Ser-Thr"/>
    <property type="match status" value="1"/>
</dbReference>
<dbReference type="PANTHER" id="PTHR44329:SF214">
    <property type="entry name" value="PROTEIN KINASE DOMAIN-CONTAINING PROTEIN"/>
    <property type="match status" value="1"/>
</dbReference>
<dbReference type="PANTHER" id="PTHR44329">
    <property type="entry name" value="SERINE/THREONINE-PROTEIN KINASE TNNI3K-RELATED"/>
    <property type="match status" value="1"/>
</dbReference>
<dbReference type="InterPro" id="IPR001245">
    <property type="entry name" value="Ser-Thr/Tyr_kinase_cat_dom"/>
</dbReference>
<feature type="compositionally biased region" description="Low complexity" evidence="1">
    <location>
        <begin position="729"/>
        <end position="743"/>
    </location>
</feature>
<comment type="caution">
    <text evidence="3">The sequence shown here is derived from an EMBL/GenBank/DDBJ whole genome shotgun (WGS) entry which is preliminary data.</text>
</comment>